<keyword evidence="2" id="KW-1185">Reference proteome</keyword>
<accession>A0AAN6S147</accession>
<dbReference type="AlphaFoldDB" id="A0AAN6S147"/>
<evidence type="ECO:0000313" key="1">
    <source>
        <dbReference type="EMBL" id="KAK3935961.1"/>
    </source>
</evidence>
<sequence>MEKQDQVALELADDFHIFDARRFTFVPKRFGACTSESAELVTHVLLPSGSPELVGLYHNRSPQPLRGISVECLFARFAYGRAYPLFPVGSRICRTPVDKAKGSAGALI</sequence>
<gene>
    <name evidence="1" type="ORF">QBC46DRAFT_346059</name>
</gene>
<evidence type="ECO:0000313" key="2">
    <source>
        <dbReference type="Proteomes" id="UP001303473"/>
    </source>
</evidence>
<name>A0AAN6S147_9PEZI</name>
<comment type="caution">
    <text evidence="1">The sequence shown here is derived from an EMBL/GenBank/DDBJ whole genome shotgun (WGS) entry which is preliminary data.</text>
</comment>
<protein>
    <submittedName>
        <fullName evidence="1">Uncharacterized protein</fullName>
    </submittedName>
</protein>
<organism evidence="1 2">
    <name type="scientific">Diplogelasinospora grovesii</name>
    <dbReference type="NCBI Taxonomy" id="303347"/>
    <lineage>
        <taxon>Eukaryota</taxon>
        <taxon>Fungi</taxon>
        <taxon>Dikarya</taxon>
        <taxon>Ascomycota</taxon>
        <taxon>Pezizomycotina</taxon>
        <taxon>Sordariomycetes</taxon>
        <taxon>Sordariomycetidae</taxon>
        <taxon>Sordariales</taxon>
        <taxon>Diplogelasinosporaceae</taxon>
        <taxon>Diplogelasinospora</taxon>
    </lineage>
</organism>
<dbReference type="EMBL" id="MU853899">
    <property type="protein sequence ID" value="KAK3935961.1"/>
    <property type="molecule type" value="Genomic_DNA"/>
</dbReference>
<dbReference type="Proteomes" id="UP001303473">
    <property type="component" value="Unassembled WGS sequence"/>
</dbReference>
<proteinExistence type="predicted"/>
<reference evidence="2" key="1">
    <citation type="journal article" date="2023" name="Mol. Phylogenet. Evol.">
        <title>Genome-scale phylogeny and comparative genomics of the fungal order Sordariales.</title>
        <authorList>
            <person name="Hensen N."/>
            <person name="Bonometti L."/>
            <person name="Westerberg I."/>
            <person name="Brannstrom I.O."/>
            <person name="Guillou S."/>
            <person name="Cros-Aarteil S."/>
            <person name="Calhoun S."/>
            <person name="Haridas S."/>
            <person name="Kuo A."/>
            <person name="Mondo S."/>
            <person name="Pangilinan J."/>
            <person name="Riley R."/>
            <person name="LaButti K."/>
            <person name="Andreopoulos B."/>
            <person name="Lipzen A."/>
            <person name="Chen C."/>
            <person name="Yan M."/>
            <person name="Daum C."/>
            <person name="Ng V."/>
            <person name="Clum A."/>
            <person name="Steindorff A."/>
            <person name="Ohm R.A."/>
            <person name="Martin F."/>
            <person name="Silar P."/>
            <person name="Natvig D.O."/>
            <person name="Lalanne C."/>
            <person name="Gautier V."/>
            <person name="Ament-Velasquez S.L."/>
            <person name="Kruys A."/>
            <person name="Hutchinson M.I."/>
            <person name="Powell A.J."/>
            <person name="Barry K."/>
            <person name="Miller A.N."/>
            <person name="Grigoriev I.V."/>
            <person name="Debuchy R."/>
            <person name="Gladieux P."/>
            <person name="Hiltunen Thoren M."/>
            <person name="Johannesson H."/>
        </authorList>
    </citation>
    <scope>NUCLEOTIDE SEQUENCE [LARGE SCALE GENOMIC DNA]</scope>
    <source>
        <strain evidence="2">CBS 340.73</strain>
    </source>
</reference>